<dbReference type="SUPFAM" id="SSF53323">
    <property type="entry name" value="Pyruvate-ferredoxin oxidoreductase, PFOR, domain III"/>
    <property type="match status" value="1"/>
</dbReference>
<evidence type="ECO:0000313" key="4">
    <source>
        <dbReference type="Proteomes" id="UP000183047"/>
    </source>
</evidence>
<name>A0A1G5AU38_9FIRM</name>
<dbReference type="OrthoDB" id="9789125at2"/>
<keyword evidence="4" id="KW-1185">Reference proteome</keyword>
<protein>
    <submittedName>
        <fullName evidence="3">Indolepyruvate ferredoxin oxidoreductase beta subunit</fullName>
    </submittedName>
</protein>
<evidence type="ECO:0000256" key="1">
    <source>
        <dbReference type="ARBA" id="ARBA00023002"/>
    </source>
</evidence>
<dbReference type="InterPro" id="IPR052198">
    <property type="entry name" value="IorB_Oxidoreductase"/>
</dbReference>
<keyword evidence="1" id="KW-0560">Oxidoreductase</keyword>
<dbReference type="PANTHER" id="PTHR43854:SF1">
    <property type="entry name" value="INDOLEPYRUVATE OXIDOREDUCTASE SUBUNIT IORB"/>
    <property type="match status" value="1"/>
</dbReference>
<dbReference type="InterPro" id="IPR019752">
    <property type="entry name" value="Pyrv/ketoisovalerate_OxRed_cat"/>
</dbReference>
<proteinExistence type="predicted"/>
<dbReference type="NCBIfam" id="NF005322">
    <property type="entry name" value="PRK06853.1-2"/>
    <property type="match status" value="1"/>
</dbReference>
<sequence length="191" mass="20807">METKNIMIVGVGGQGSLLASKLLGHLLLSQGYDVKVSEVHGMSQRGGSVVTYVRYGDKVYSPVIDKGEADYIVSFEILEAARWLPFLKKDGQIVTNTQQIDPMPVITGAAEYPEDLVSKLKATGAKVDALDCLSLAEQAGSAKAVNIVLLGRLSHYFDLPDEAWMKSLEANVPSKFLEMNKKAFELGKNMK</sequence>
<dbReference type="STRING" id="185008.bhn_I1306"/>
<dbReference type="Proteomes" id="UP000183047">
    <property type="component" value="Unassembled WGS sequence"/>
</dbReference>
<evidence type="ECO:0000313" key="3">
    <source>
        <dbReference type="EMBL" id="SCX81417.1"/>
    </source>
</evidence>
<organism evidence="3 4">
    <name type="scientific">Butyrivibrio hungatei</name>
    <dbReference type="NCBI Taxonomy" id="185008"/>
    <lineage>
        <taxon>Bacteria</taxon>
        <taxon>Bacillati</taxon>
        <taxon>Bacillota</taxon>
        <taxon>Clostridia</taxon>
        <taxon>Lachnospirales</taxon>
        <taxon>Lachnospiraceae</taxon>
        <taxon>Butyrivibrio</taxon>
    </lineage>
</organism>
<dbReference type="InterPro" id="IPR002869">
    <property type="entry name" value="Pyrv_flavodox_OxRed_cen"/>
</dbReference>
<dbReference type="EMBL" id="FMUR01000004">
    <property type="protein sequence ID" value="SCX81417.1"/>
    <property type="molecule type" value="Genomic_DNA"/>
</dbReference>
<dbReference type="Pfam" id="PF01558">
    <property type="entry name" value="POR"/>
    <property type="match status" value="1"/>
</dbReference>
<feature type="domain" description="Pyruvate/ketoisovalerate oxidoreductase catalytic" evidence="2">
    <location>
        <begin position="12"/>
        <end position="187"/>
    </location>
</feature>
<evidence type="ECO:0000259" key="2">
    <source>
        <dbReference type="Pfam" id="PF01558"/>
    </source>
</evidence>
<keyword evidence="3" id="KW-0670">Pyruvate</keyword>
<dbReference type="RefSeq" id="WP_074461181.1">
    <property type="nucleotide sequence ID" value="NZ_FMUR01000004.1"/>
</dbReference>
<accession>A0A1G5AU38</accession>
<dbReference type="AlphaFoldDB" id="A0A1G5AU38"/>
<dbReference type="NCBIfam" id="NF005325">
    <property type="entry name" value="PRK06853.1-5"/>
    <property type="match status" value="1"/>
</dbReference>
<dbReference type="GO" id="GO:0016903">
    <property type="term" value="F:oxidoreductase activity, acting on the aldehyde or oxo group of donors"/>
    <property type="evidence" value="ECO:0007669"/>
    <property type="project" value="InterPro"/>
</dbReference>
<gene>
    <name evidence="3" type="ORF">SAMN02910451_00365</name>
</gene>
<reference evidence="4" key="1">
    <citation type="submission" date="2016-10" db="EMBL/GenBank/DDBJ databases">
        <authorList>
            <person name="Varghese N."/>
            <person name="Submissions S."/>
        </authorList>
    </citation>
    <scope>NUCLEOTIDE SEQUENCE [LARGE SCALE GENOMIC DNA]</scope>
    <source>
        <strain evidence="4">XBD2006</strain>
    </source>
</reference>
<dbReference type="Gene3D" id="3.40.920.10">
    <property type="entry name" value="Pyruvate-ferredoxin oxidoreductase, PFOR, domain III"/>
    <property type="match status" value="1"/>
</dbReference>
<dbReference type="PANTHER" id="PTHR43854">
    <property type="entry name" value="INDOLEPYRUVATE OXIDOREDUCTASE SUBUNIT IORB"/>
    <property type="match status" value="1"/>
</dbReference>